<keyword evidence="11" id="KW-1185">Reference proteome</keyword>
<keyword evidence="4" id="KW-0507">mRNA processing</keyword>
<dbReference type="SUPFAM" id="SSF81301">
    <property type="entry name" value="Nucleotidyltransferase"/>
    <property type="match status" value="1"/>
</dbReference>
<evidence type="ECO:0000313" key="12">
    <source>
        <dbReference type="WBParaSite" id="scf7180000418940.g3142"/>
    </source>
</evidence>
<dbReference type="EC" id="2.7.7.19" evidence="3"/>
<dbReference type="PANTHER" id="PTHR10682:SF10">
    <property type="entry name" value="POLYNUCLEOTIDE ADENYLYLTRANSFERASE"/>
    <property type="match status" value="1"/>
</dbReference>
<keyword evidence="5" id="KW-0808">Transferase</keyword>
<dbReference type="SUPFAM" id="SSF81631">
    <property type="entry name" value="PAP/OAS1 substrate-binding domain"/>
    <property type="match status" value="1"/>
</dbReference>
<evidence type="ECO:0000256" key="6">
    <source>
        <dbReference type="ARBA" id="ARBA00022741"/>
    </source>
</evidence>
<sequence>MESEYYALNILESHYANLLNNQATDIFKMRLQITIISHTFMLNNVKRNLNNLEEKTGKQNDSKRALCNFIQLFGLARTVMITQKYTLFFGDSIDESNILVGLFNEHFEQKDKIIEKWRIKLTIDYFLYKEWFYKINKKYEEKLKEIKLIIDKIFEFYWEGDYFSREFILKLNDPPKDIFLVQFQEIFLDTKLFAQKHLNSPTILQAIKLCIEEMFKESKLINKNIWLECVEIKLKSQKLFGKMIDEQKKLYREKIVEYFLNKNGEVDKEDFDHLTNKIKEIDDNEFKLFLGISKRKFYQIVQQGKVPLTEETIAKVSNKIVEELKTQEINSKTEEKIPVNNEQTKSINLVNTECPIIEEKNLKQENISNENEIIKFKKSNSDKLEEEEIEENEIKNVHDETSLNETINKLIEMIELKSNLKFMFVDNFVEELERKIDNQINISQDKFENFNKFVNYNEEDPTLNFEFFEGIFELVGGEMSEDIDKNDQKYKSNLTIFCQIFTSNILSIRAMFEQQTIGFSMIVGGSILLDTATDNSDIDIIFLIPSLNFCDNVEEQSRNDLIFGNNENSFYFYLTRELEVEYSRKLNFNCDLFNINSIANARVPLIELVIEGHEMDIMFAQLPVTSIPAELKLSEHNNKEVIKENIYILNELIKRMDNLNDSEHFQSYRMSYRTKFFLINPEREEMFTNLLRVVKQWAKARQIYSNIFGYLSGTILLIMTAKICLLYPNGNLLFLLRQFFLIYSIWPWPIPVLLDSLVNSNNTLQNWNLKNLLPSEYHDGDKMPVITSLFPNQNAAYNVNNHTLNIIKVEINRAYKILIGETDKNSSKNLDETNLIFEQLDYKNKFCHFLLLECTSIKDINDENQKEFSSVSPPNCGQLKTRVRTLLYRWIEKTVIPTKNKQTIILKDRLNNYHALSGFARKRRMNNEK</sequence>
<keyword evidence="6" id="KW-0547">Nucleotide-binding</keyword>
<evidence type="ECO:0000256" key="5">
    <source>
        <dbReference type="ARBA" id="ARBA00022679"/>
    </source>
</evidence>
<protein>
    <recommendedName>
        <fullName evidence="3">polynucleotide adenylyltransferase</fullName>
        <ecNumber evidence="3">2.7.7.19</ecNumber>
    </recommendedName>
</protein>
<evidence type="ECO:0000256" key="3">
    <source>
        <dbReference type="ARBA" id="ARBA00012388"/>
    </source>
</evidence>
<dbReference type="Gene3D" id="1.10.1410.10">
    <property type="match status" value="1"/>
</dbReference>
<evidence type="ECO:0000313" key="11">
    <source>
        <dbReference type="Proteomes" id="UP000887560"/>
    </source>
</evidence>
<keyword evidence="8" id="KW-0539">Nucleus</keyword>
<proteinExistence type="inferred from homology"/>
<comment type="subcellular location">
    <subcellularLocation>
        <location evidence="1">Nucleus</location>
    </subcellularLocation>
</comment>
<reference evidence="12" key="1">
    <citation type="submission" date="2022-11" db="UniProtKB">
        <authorList>
            <consortium name="WormBaseParasite"/>
        </authorList>
    </citation>
    <scope>IDENTIFICATION</scope>
</reference>
<organism evidence="11 12">
    <name type="scientific">Meloidogyne floridensis</name>
    <dbReference type="NCBI Taxonomy" id="298350"/>
    <lineage>
        <taxon>Eukaryota</taxon>
        <taxon>Metazoa</taxon>
        <taxon>Ecdysozoa</taxon>
        <taxon>Nematoda</taxon>
        <taxon>Chromadorea</taxon>
        <taxon>Rhabditida</taxon>
        <taxon>Tylenchina</taxon>
        <taxon>Tylenchomorpha</taxon>
        <taxon>Tylenchoidea</taxon>
        <taxon>Meloidogynidae</taxon>
        <taxon>Meloidogyninae</taxon>
        <taxon>Meloidogyne</taxon>
    </lineage>
</organism>
<evidence type="ECO:0000256" key="1">
    <source>
        <dbReference type="ARBA" id="ARBA00004123"/>
    </source>
</evidence>
<evidence type="ECO:0000256" key="9">
    <source>
        <dbReference type="ARBA" id="ARBA00048830"/>
    </source>
</evidence>
<feature type="domain" description="Poly(A) polymerase central" evidence="10">
    <location>
        <begin position="687"/>
        <end position="818"/>
    </location>
</feature>
<dbReference type="GO" id="GO:0006397">
    <property type="term" value="P:mRNA processing"/>
    <property type="evidence" value="ECO:0007669"/>
    <property type="project" value="UniProtKB-KW"/>
</dbReference>
<keyword evidence="7" id="KW-0067">ATP-binding</keyword>
<accession>A0A915NIC1</accession>
<evidence type="ECO:0000256" key="7">
    <source>
        <dbReference type="ARBA" id="ARBA00022840"/>
    </source>
</evidence>
<dbReference type="Pfam" id="PF04928">
    <property type="entry name" value="PAP_central"/>
    <property type="match status" value="1"/>
</dbReference>
<dbReference type="WBParaSite" id="scf7180000418940.g3142">
    <property type="protein sequence ID" value="scf7180000418940.g3142"/>
    <property type="gene ID" value="scf7180000418940.g3142"/>
</dbReference>
<dbReference type="GO" id="GO:0005524">
    <property type="term" value="F:ATP binding"/>
    <property type="evidence" value="ECO:0007669"/>
    <property type="project" value="UniProtKB-KW"/>
</dbReference>
<dbReference type="Proteomes" id="UP000887560">
    <property type="component" value="Unplaced"/>
</dbReference>
<evidence type="ECO:0000256" key="4">
    <source>
        <dbReference type="ARBA" id="ARBA00022664"/>
    </source>
</evidence>
<evidence type="ECO:0000256" key="2">
    <source>
        <dbReference type="ARBA" id="ARBA00010912"/>
    </source>
</evidence>
<dbReference type="AlphaFoldDB" id="A0A915NIC1"/>
<dbReference type="Gene3D" id="3.30.460.10">
    <property type="entry name" value="Beta Polymerase, domain 2"/>
    <property type="match status" value="1"/>
</dbReference>
<evidence type="ECO:0000259" key="10">
    <source>
        <dbReference type="Pfam" id="PF04928"/>
    </source>
</evidence>
<dbReference type="GO" id="GO:1990817">
    <property type="term" value="F:poly(A) RNA polymerase activity"/>
    <property type="evidence" value="ECO:0007669"/>
    <property type="project" value="UniProtKB-EC"/>
</dbReference>
<dbReference type="PANTHER" id="PTHR10682">
    <property type="entry name" value="POLY A POLYMERASE"/>
    <property type="match status" value="1"/>
</dbReference>
<dbReference type="InterPro" id="IPR007012">
    <property type="entry name" value="PolA_pol_cen_dom"/>
</dbReference>
<comment type="similarity">
    <text evidence="2">Belongs to the poly(A) polymerase family.</text>
</comment>
<evidence type="ECO:0000256" key="8">
    <source>
        <dbReference type="ARBA" id="ARBA00023242"/>
    </source>
</evidence>
<dbReference type="InterPro" id="IPR043519">
    <property type="entry name" value="NT_sf"/>
</dbReference>
<dbReference type="GO" id="GO:0005634">
    <property type="term" value="C:nucleus"/>
    <property type="evidence" value="ECO:0007669"/>
    <property type="project" value="UniProtKB-SubCell"/>
</dbReference>
<comment type="catalytic activity">
    <reaction evidence="9">
        <text>RNA(n) + ATP = RNA(n)-3'-adenine ribonucleotide + diphosphate</text>
        <dbReference type="Rhea" id="RHEA:11332"/>
        <dbReference type="Rhea" id="RHEA-COMP:14527"/>
        <dbReference type="Rhea" id="RHEA-COMP:17347"/>
        <dbReference type="ChEBI" id="CHEBI:30616"/>
        <dbReference type="ChEBI" id="CHEBI:33019"/>
        <dbReference type="ChEBI" id="CHEBI:140395"/>
        <dbReference type="ChEBI" id="CHEBI:173115"/>
        <dbReference type="EC" id="2.7.7.19"/>
    </reaction>
</comment>
<name>A0A915NIC1_9BILA</name>